<dbReference type="Pfam" id="PF17248">
    <property type="entry name" value="DUF5317"/>
    <property type="match status" value="1"/>
</dbReference>
<sequence>MAEVPILYIATISLILLVIGRIYIARKKWVPWEHMGSGASIVCIGALLNTLAVLFNRHKMPVDCVGVEWCVRQVSTSSTHTLMDENTRLSFLVDIFRLPKDVLVSVGDITMLFGACITLIAGLANVWSYWKRKTRWFHSDPS</sequence>
<evidence type="ECO:0000256" key="1">
    <source>
        <dbReference type="SAM" id="Phobius"/>
    </source>
</evidence>
<feature type="transmembrane region" description="Helical" evidence="1">
    <location>
        <begin position="6"/>
        <end position="24"/>
    </location>
</feature>
<gene>
    <name evidence="2" type="ORF">A3A34_03185</name>
</gene>
<comment type="caution">
    <text evidence="2">The sequence shown here is derived from an EMBL/GenBank/DDBJ whole genome shotgun (WGS) entry which is preliminary data.</text>
</comment>
<keyword evidence="1" id="KW-1133">Transmembrane helix</keyword>
<accession>A0A1F6EID8</accession>
<name>A0A1F6EID8_9BACT</name>
<dbReference type="Proteomes" id="UP000178587">
    <property type="component" value="Unassembled WGS sequence"/>
</dbReference>
<dbReference type="EMBL" id="MFLU01000020">
    <property type="protein sequence ID" value="OGG73401.1"/>
    <property type="molecule type" value="Genomic_DNA"/>
</dbReference>
<dbReference type="InterPro" id="IPR035168">
    <property type="entry name" value="DUF5317"/>
</dbReference>
<dbReference type="AlphaFoldDB" id="A0A1F6EID8"/>
<protein>
    <submittedName>
        <fullName evidence="2">Uncharacterized protein</fullName>
    </submittedName>
</protein>
<keyword evidence="1" id="KW-0472">Membrane</keyword>
<proteinExistence type="predicted"/>
<keyword evidence="1" id="KW-0812">Transmembrane</keyword>
<feature type="transmembrane region" description="Helical" evidence="1">
    <location>
        <begin position="109"/>
        <end position="130"/>
    </location>
</feature>
<evidence type="ECO:0000313" key="3">
    <source>
        <dbReference type="Proteomes" id="UP000178587"/>
    </source>
</evidence>
<feature type="transmembrane region" description="Helical" evidence="1">
    <location>
        <begin position="36"/>
        <end position="55"/>
    </location>
</feature>
<organism evidence="2 3">
    <name type="scientific">Candidatus Kaiserbacteria bacterium RIFCSPLOWO2_01_FULL_50_24</name>
    <dbReference type="NCBI Taxonomy" id="1798507"/>
    <lineage>
        <taxon>Bacteria</taxon>
        <taxon>Candidatus Kaiseribacteriota</taxon>
    </lineage>
</organism>
<reference evidence="2 3" key="1">
    <citation type="journal article" date="2016" name="Nat. Commun.">
        <title>Thousands of microbial genomes shed light on interconnected biogeochemical processes in an aquifer system.</title>
        <authorList>
            <person name="Anantharaman K."/>
            <person name="Brown C.T."/>
            <person name="Hug L.A."/>
            <person name="Sharon I."/>
            <person name="Castelle C.J."/>
            <person name="Probst A.J."/>
            <person name="Thomas B.C."/>
            <person name="Singh A."/>
            <person name="Wilkins M.J."/>
            <person name="Karaoz U."/>
            <person name="Brodie E.L."/>
            <person name="Williams K.H."/>
            <person name="Hubbard S.S."/>
            <person name="Banfield J.F."/>
        </authorList>
    </citation>
    <scope>NUCLEOTIDE SEQUENCE [LARGE SCALE GENOMIC DNA]</scope>
</reference>
<evidence type="ECO:0000313" key="2">
    <source>
        <dbReference type="EMBL" id="OGG73401.1"/>
    </source>
</evidence>